<evidence type="ECO:0000256" key="6">
    <source>
        <dbReference type="ARBA" id="ARBA00023136"/>
    </source>
</evidence>
<dbReference type="Proteomes" id="UP001241747">
    <property type="component" value="Unassembled WGS sequence"/>
</dbReference>
<comment type="caution">
    <text evidence="9">The sequence shown here is derived from an EMBL/GenBank/DDBJ whole genome shotgun (WGS) entry which is preliminary data.</text>
</comment>
<feature type="domain" description="ABC transmembrane type-1" evidence="8">
    <location>
        <begin position="60"/>
        <end position="241"/>
    </location>
</feature>
<proteinExistence type="inferred from homology"/>
<dbReference type="SUPFAM" id="SSF161098">
    <property type="entry name" value="MetI-like"/>
    <property type="match status" value="1"/>
</dbReference>
<evidence type="ECO:0000256" key="3">
    <source>
        <dbReference type="ARBA" id="ARBA00022475"/>
    </source>
</evidence>
<keyword evidence="10" id="KW-1185">Reference proteome</keyword>
<dbReference type="RefSeq" id="WP_237345037.1">
    <property type="nucleotide sequence ID" value="NZ_JABWGX010000007.1"/>
</dbReference>
<feature type="transmembrane region" description="Helical" evidence="7">
    <location>
        <begin position="217"/>
        <end position="241"/>
    </location>
</feature>
<sequence>MTAGLAPRVLRFSLLPLALLALWQGVTAAGWTDLREFPAPATVFARALGEWQSGVLPEALLASLARDLAGFALGAAAGIPLGLTLGLSPWFGRLVGPTFDSFKQIAIFAWIPLFGLWFGMGESAKVVFIATAAFVPITVNAWAGARALPQTLEEATAVLRFSPWQRLIWARLPAALPDIVAGLRVGLINAWLATVGAEYFMSVAPGLGSVLISGRDLYAMDLVLVGVLVLGLTGVALDTVASRLGAILIRWQ</sequence>
<keyword evidence="6 7" id="KW-0472">Membrane</keyword>
<dbReference type="PANTHER" id="PTHR30151">
    <property type="entry name" value="ALKANE SULFONATE ABC TRANSPORTER-RELATED, MEMBRANE SUBUNIT"/>
    <property type="match status" value="1"/>
</dbReference>
<keyword evidence="3" id="KW-1003">Cell membrane</keyword>
<dbReference type="Pfam" id="PF00528">
    <property type="entry name" value="BPD_transp_1"/>
    <property type="match status" value="1"/>
</dbReference>
<name>A0ABU0LBH7_XANAG</name>
<reference evidence="9 10" key="1">
    <citation type="submission" date="2023-07" db="EMBL/GenBank/DDBJ databases">
        <title>Genomic Encyclopedia of Type Strains, Phase IV (KMG-IV): sequencing the most valuable type-strain genomes for metagenomic binning, comparative biology and taxonomic classification.</title>
        <authorList>
            <person name="Goeker M."/>
        </authorList>
    </citation>
    <scope>NUCLEOTIDE SEQUENCE [LARGE SCALE GENOMIC DNA]</scope>
    <source>
        <strain evidence="9 10">DSM 3770</strain>
    </source>
</reference>
<evidence type="ECO:0000313" key="10">
    <source>
        <dbReference type="Proteomes" id="UP001241747"/>
    </source>
</evidence>
<feature type="transmembrane region" description="Helical" evidence="7">
    <location>
        <begin position="102"/>
        <end position="120"/>
    </location>
</feature>
<dbReference type="CDD" id="cd06261">
    <property type="entry name" value="TM_PBP2"/>
    <property type="match status" value="1"/>
</dbReference>
<evidence type="ECO:0000256" key="1">
    <source>
        <dbReference type="ARBA" id="ARBA00004651"/>
    </source>
</evidence>
<evidence type="ECO:0000259" key="8">
    <source>
        <dbReference type="PROSITE" id="PS50928"/>
    </source>
</evidence>
<keyword evidence="4 7" id="KW-0812">Transmembrane</keyword>
<keyword evidence="2 7" id="KW-0813">Transport</keyword>
<feature type="transmembrane region" description="Helical" evidence="7">
    <location>
        <begin position="126"/>
        <end position="148"/>
    </location>
</feature>
<dbReference type="InterPro" id="IPR035906">
    <property type="entry name" value="MetI-like_sf"/>
</dbReference>
<accession>A0ABU0LBH7</accession>
<feature type="transmembrane region" description="Helical" evidence="7">
    <location>
        <begin position="68"/>
        <end position="90"/>
    </location>
</feature>
<dbReference type="InterPro" id="IPR000515">
    <property type="entry name" value="MetI-like"/>
</dbReference>
<organism evidence="9 10">
    <name type="scientific">Xanthobacter agilis</name>
    <dbReference type="NCBI Taxonomy" id="47492"/>
    <lineage>
        <taxon>Bacteria</taxon>
        <taxon>Pseudomonadati</taxon>
        <taxon>Pseudomonadota</taxon>
        <taxon>Alphaproteobacteria</taxon>
        <taxon>Hyphomicrobiales</taxon>
        <taxon>Xanthobacteraceae</taxon>
        <taxon>Xanthobacter</taxon>
    </lineage>
</organism>
<dbReference type="EMBL" id="JAUSVY010000002">
    <property type="protein sequence ID" value="MDQ0504479.1"/>
    <property type="molecule type" value="Genomic_DNA"/>
</dbReference>
<evidence type="ECO:0000256" key="2">
    <source>
        <dbReference type="ARBA" id="ARBA00022448"/>
    </source>
</evidence>
<evidence type="ECO:0000256" key="5">
    <source>
        <dbReference type="ARBA" id="ARBA00022989"/>
    </source>
</evidence>
<dbReference type="Gene3D" id="1.10.3720.10">
    <property type="entry name" value="MetI-like"/>
    <property type="match status" value="1"/>
</dbReference>
<dbReference type="PROSITE" id="PS50928">
    <property type="entry name" value="ABC_TM1"/>
    <property type="match status" value="1"/>
</dbReference>
<gene>
    <name evidence="9" type="ORF">QOZ94_001253</name>
</gene>
<evidence type="ECO:0000256" key="4">
    <source>
        <dbReference type="ARBA" id="ARBA00022692"/>
    </source>
</evidence>
<dbReference type="PANTHER" id="PTHR30151:SF38">
    <property type="entry name" value="ALIPHATIC SULFONATES TRANSPORT PERMEASE PROTEIN SSUC-RELATED"/>
    <property type="match status" value="1"/>
</dbReference>
<evidence type="ECO:0000256" key="7">
    <source>
        <dbReference type="RuleBase" id="RU363032"/>
    </source>
</evidence>
<comment type="subcellular location">
    <subcellularLocation>
        <location evidence="1 7">Cell membrane</location>
        <topology evidence="1 7">Multi-pass membrane protein</topology>
    </subcellularLocation>
</comment>
<evidence type="ECO:0000313" key="9">
    <source>
        <dbReference type="EMBL" id="MDQ0504479.1"/>
    </source>
</evidence>
<comment type="similarity">
    <text evidence="7">Belongs to the binding-protein-dependent transport system permease family.</text>
</comment>
<protein>
    <submittedName>
        <fullName evidence="9">Sulfonate transport system permease protein</fullName>
    </submittedName>
</protein>
<keyword evidence="5 7" id="KW-1133">Transmembrane helix</keyword>